<feature type="region of interest" description="Disordered" evidence="12">
    <location>
        <begin position="142"/>
        <end position="174"/>
    </location>
</feature>
<dbReference type="InterPro" id="IPR001849">
    <property type="entry name" value="PH_domain"/>
</dbReference>
<feature type="domain" description="C2" evidence="14">
    <location>
        <begin position="474"/>
        <end position="590"/>
    </location>
</feature>
<keyword evidence="2" id="KW-0813">Transport</keyword>
<dbReference type="GO" id="GO:0030659">
    <property type="term" value="C:cytoplasmic vesicle membrane"/>
    <property type="evidence" value="ECO:0007669"/>
    <property type="project" value="UniProtKB-SubCell"/>
</dbReference>
<dbReference type="GO" id="GO:0098793">
    <property type="term" value="C:presynapse"/>
    <property type="evidence" value="ECO:0007669"/>
    <property type="project" value="GOC"/>
</dbReference>
<dbReference type="GO" id="GO:0015031">
    <property type="term" value="P:protein transport"/>
    <property type="evidence" value="ECO:0007669"/>
    <property type="project" value="UniProtKB-KW"/>
</dbReference>
<dbReference type="Pfam" id="PF25341">
    <property type="entry name" value="C2_CAPS"/>
    <property type="match status" value="1"/>
</dbReference>
<feature type="domain" description="PH" evidence="13">
    <location>
        <begin position="616"/>
        <end position="719"/>
    </location>
</feature>
<evidence type="ECO:0000256" key="8">
    <source>
        <dbReference type="ARBA" id="ARBA00023121"/>
    </source>
</evidence>
<dbReference type="GO" id="GO:0046872">
    <property type="term" value="F:metal ion binding"/>
    <property type="evidence" value="ECO:0007669"/>
    <property type="project" value="UniProtKB-KW"/>
</dbReference>
<reference evidence="16" key="2">
    <citation type="journal article" date="2021" name="World Allergy Organ. J.">
        <title>Chromosome-level assembly of Dermatophagoides farinae genome and transcriptome reveals two novel allergens Der f 37 and Der f 39.</title>
        <authorList>
            <person name="Chen J."/>
            <person name="Cai Z."/>
            <person name="Fan D."/>
            <person name="Hu J."/>
            <person name="Hou Y."/>
            <person name="He Y."/>
            <person name="Zhang Z."/>
            <person name="Zhao Z."/>
            <person name="Gao P."/>
            <person name="Hu W."/>
            <person name="Sun J."/>
            <person name="Li J."/>
            <person name="Ji K."/>
        </authorList>
    </citation>
    <scope>NUCLEOTIDE SEQUENCE</scope>
    <source>
        <strain evidence="16">JKM2019</strain>
    </source>
</reference>
<dbReference type="PROSITE" id="PS50004">
    <property type="entry name" value="C2"/>
    <property type="match status" value="1"/>
</dbReference>
<keyword evidence="9" id="KW-0472">Membrane</keyword>
<evidence type="ECO:0000256" key="11">
    <source>
        <dbReference type="ARBA" id="ARBA00034103"/>
    </source>
</evidence>
<evidence type="ECO:0000256" key="4">
    <source>
        <dbReference type="ARBA" id="ARBA00022723"/>
    </source>
</evidence>
<evidence type="ECO:0000256" key="10">
    <source>
        <dbReference type="ARBA" id="ARBA00023329"/>
    </source>
</evidence>
<evidence type="ECO:0000256" key="2">
    <source>
        <dbReference type="ARBA" id="ARBA00022448"/>
    </source>
</evidence>
<dbReference type="InterPro" id="IPR000008">
    <property type="entry name" value="C2_dom"/>
</dbReference>
<dbReference type="GO" id="GO:0008289">
    <property type="term" value="F:lipid binding"/>
    <property type="evidence" value="ECO:0007669"/>
    <property type="project" value="UniProtKB-KW"/>
</dbReference>
<evidence type="ECO:0000256" key="6">
    <source>
        <dbReference type="ARBA" id="ARBA00022927"/>
    </source>
</evidence>
<comment type="caution">
    <text evidence="16">The sequence shown here is derived from an EMBL/GenBank/DDBJ whole genome shotgun (WGS) entry which is preliminary data.</text>
</comment>
<gene>
    <name evidence="16" type="ORF">HUG17_10328</name>
</gene>
<organism evidence="16">
    <name type="scientific">Dermatophagoides farinae</name>
    <name type="common">American house dust mite</name>
    <dbReference type="NCBI Taxonomy" id="6954"/>
    <lineage>
        <taxon>Eukaryota</taxon>
        <taxon>Metazoa</taxon>
        <taxon>Ecdysozoa</taxon>
        <taxon>Arthropoda</taxon>
        <taxon>Chelicerata</taxon>
        <taxon>Arachnida</taxon>
        <taxon>Acari</taxon>
        <taxon>Acariformes</taxon>
        <taxon>Sarcoptiformes</taxon>
        <taxon>Astigmata</taxon>
        <taxon>Psoroptidia</taxon>
        <taxon>Analgoidea</taxon>
        <taxon>Pyroglyphidae</taxon>
        <taxon>Dermatophagoidinae</taxon>
        <taxon>Dermatophagoides</taxon>
    </lineage>
</organism>
<evidence type="ECO:0000259" key="15">
    <source>
        <dbReference type="PROSITE" id="PS51258"/>
    </source>
</evidence>
<dbReference type="SMART" id="SM00233">
    <property type="entry name" value="PH"/>
    <property type="match status" value="1"/>
</dbReference>
<dbReference type="SMART" id="SM01145">
    <property type="entry name" value="DUF1041"/>
    <property type="match status" value="1"/>
</dbReference>
<sequence>MLEPSSSEDENETVTIAEVDNDTSSAISAISSLRSDGGGVGINSCGSVGRQLTPNINVNHPQNQLSTTTNYGINHRSISPCIEPNAQILSQQNTNYHHHAQQQQHQQHQQQQLHTNQLQQQQQPLSANDKLLLPVRASLAQVRATSPNPPERLIESPNNELDSFENDEERAEREEAERKTKLQLYVFVLRCIAYPFNAKQPDLNKRELKITLSQSEQIINRFQSFLNGELNIPTDDAFTHAIQNYFDAFLRSNRLHMLVVSGACSAQDFREVFRRNIEKRVRSLPESEGMTKELIISQWLTKFDAIFRGVVDSSIDADSSSSLSLTKQNATKNINLTAKGRLLNLSSEMILSKEQLYDMFQNILKIKKFEHQLLYNALQLDSADEQTAAIRRELDGRIQKCAEMEKNRKLLPKFVLKEMESLYTDEVHSSINQLMANLESLPISKSSTDSRYGLQKLKRYNNKSQASLAKEGLVELEAEVSTLSKTDVMLSFTIEVVVMEVRGLKSLPSNRIVYCTMEVEGSGEKLQTGHVEASKPLWATQGDFTTTYPLPAIKVKLYAESPGILSLDDKELGKVIIKPTPLSPKTPEWYKMIVPKNAADQDLSIKIIIRMDKPQNMKHCGLLLAQGKQLWKKWKKRYFILVQVSQYTFAMCSYREKKSEPTEMLQLDGYSVDYIEPIQELPEGKYFFNAVKEGDSIVFACDDENECALWVMAMYRATGQAHKPTPLMPTTSNKNSTISRLQGDADRARKHGMDEFIQADPCKFNHHQLFSLLQRETLTYRLNGQYCSMGWFSPGQVFVLDEYGARYGVRSCFRHLSYMSDLLDFAEKGILIDPTLIHFSFSFCSSHVHGNISAPPMGQVAYDIRPGGIFTVTIEEKDMYMIIKDRLKNLLEYQITNFRYCFPFGRPEGSLKATLSLLERVLMKDNLTPAPQEEVRGIIKKCLESAAYVNYSKISRSARIEEIAQDPELDCSTKLQRLTHLAEMCVDLIQENNEHYAEAFAWFSELLVEHCETFWTLFAVDMDTILSLQPPDTWESFPLFQVLNNYLRLDENLCGGRFHNHLRDTFAPQVIRYVDLMENTIAQALLKGYDKEKWDLKGPAGCATSVELFWKLNTLQNFIHDLYWPDDVFASHLEQRLKLMACDMIETSINQTMQAFQQWERKGNRWTTSTDYIIPTEMCTMINIVLESRNQSLKLCTFSGHDTNQYHAKIDHLVDNTLDMMQSCLTNKLIGILENCISKLSRYDEGSILAPILSLTYNKGVSSTGKDVGKSYINFIRNSAEQLRQKVCDELWAIGFFESWYAAQIELINNWLLERIDSSLHIFQLCAISHIVRKMYSDFELQGIEEEKLNNVTYKTVMQRILMEEATASVSTNDLNRENEDVDECHANGEQMGNRSRKTSASISSSSGTNPENYVSRIQNATTNVMGRISGLGRGVSGIGGMAGGIGGIANKFLNNL</sequence>
<dbReference type="PROSITE" id="PS50003">
    <property type="entry name" value="PH_DOMAIN"/>
    <property type="match status" value="1"/>
</dbReference>
<keyword evidence="4" id="KW-0479">Metal-binding</keyword>
<dbReference type="InterPro" id="IPR014770">
    <property type="entry name" value="Munc13_1"/>
</dbReference>
<evidence type="ECO:0000256" key="9">
    <source>
        <dbReference type="ARBA" id="ARBA00023136"/>
    </source>
</evidence>
<feature type="region of interest" description="Disordered" evidence="12">
    <location>
        <begin position="1384"/>
        <end position="1414"/>
    </location>
</feature>
<dbReference type="InterPro" id="IPR010439">
    <property type="entry name" value="MUN_dom"/>
</dbReference>
<evidence type="ECO:0000313" key="16">
    <source>
        <dbReference type="EMBL" id="KAH7636358.1"/>
    </source>
</evidence>
<keyword evidence="7" id="KW-0770">Synapse</keyword>
<evidence type="ECO:0000256" key="12">
    <source>
        <dbReference type="SAM" id="MobiDB-lite"/>
    </source>
</evidence>
<dbReference type="InterPro" id="IPR035892">
    <property type="entry name" value="C2_domain_sf"/>
</dbReference>
<dbReference type="EMBL" id="SDOV01000010">
    <property type="protein sequence ID" value="KAH7636358.1"/>
    <property type="molecule type" value="Genomic_DNA"/>
</dbReference>
<comment type="subcellular location">
    <subcellularLocation>
        <location evidence="1">Cytoplasmic vesicle membrane</location>
    </subcellularLocation>
    <subcellularLocation>
        <location evidence="11">Synapse</location>
    </subcellularLocation>
</comment>
<name>A0A9D4NNQ5_DERFA</name>
<feature type="domain" description="MHD1" evidence="15">
    <location>
        <begin position="1020"/>
        <end position="1152"/>
    </location>
</feature>
<keyword evidence="8" id="KW-0446">Lipid-binding</keyword>
<dbReference type="Proteomes" id="UP000828236">
    <property type="component" value="Unassembled WGS sequence"/>
</dbReference>
<dbReference type="PROSITE" id="PS51258">
    <property type="entry name" value="MHD1"/>
    <property type="match status" value="1"/>
</dbReference>
<dbReference type="GO" id="GO:0016079">
    <property type="term" value="P:synaptic vesicle exocytosis"/>
    <property type="evidence" value="ECO:0007669"/>
    <property type="project" value="InterPro"/>
</dbReference>
<dbReference type="FunFam" id="2.30.29.30:FF:000007">
    <property type="entry name" value="Calcium-dependent secretion activator 2 isoform B"/>
    <property type="match status" value="1"/>
</dbReference>
<protein>
    <submittedName>
        <fullName evidence="16">Calcium-dependent secretion activator 1 isoform x6</fullName>
    </submittedName>
</protein>
<dbReference type="InterPro" id="IPR011993">
    <property type="entry name" value="PH-like_dom_sf"/>
</dbReference>
<evidence type="ECO:0000256" key="1">
    <source>
        <dbReference type="ARBA" id="ARBA00004156"/>
    </source>
</evidence>
<reference evidence="16" key="1">
    <citation type="submission" date="2020-06" db="EMBL/GenBank/DDBJ databases">
        <authorList>
            <person name="Ji K."/>
            <person name="Li J."/>
        </authorList>
    </citation>
    <scope>NUCLEOTIDE SEQUENCE</scope>
    <source>
        <strain evidence="16">JKM2019</strain>
        <tissue evidence="16">Whole body</tissue>
    </source>
</reference>
<keyword evidence="3" id="KW-0268">Exocytosis</keyword>
<dbReference type="CDD" id="cd01234">
    <property type="entry name" value="PH_CADPS"/>
    <property type="match status" value="1"/>
</dbReference>
<keyword evidence="5" id="KW-0106">Calcium</keyword>
<dbReference type="SUPFAM" id="SSF49562">
    <property type="entry name" value="C2 domain (Calcium/lipid-binding domain, CaLB)"/>
    <property type="match status" value="1"/>
</dbReference>
<dbReference type="SUPFAM" id="SSF50729">
    <property type="entry name" value="PH domain-like"/>
    <property type="match status" value="1"/>
</dbReference>
<dbReference type="InterPro" id="IPR033227">
    <property type="entry name" value="CAPS"/>
</dbReference>
<dbReference type="GO" id="GO:1990504">
    <property type="term" value="P:dense core granule exocytosis"/>
    <property type="evidence" value="ECO:0007669"/>
    <property type="project" value="InterPro"/>
</dbReference>
<proteinExistence type="predicted"/>
<dbReference type="Pfam" id="PF00169">
    <property type="entry name" value="PH"/>
    <property type="match status" value="1"/>
</dbReference>
<dbReference type="Pfam" id="PF06292">
    <property type="entry name" value="MUN"/>
    <property type="match status" value="1"/>
</dbReference>
<accession>A0A9D4NNQ5</accession>
<keyword evidence="10" id="KW-0968">Cytoplasmic vesicle</keyword>
<dbReference type="InterPro" id="IPR057457">
    <property type="entry name" value="CAPS_C2"/>
</dbReference>
<feature type="region of interest" description="Disordered" evidence="12">
    <location>
        <begin position="94"/>
        <end position="123"/>
    </location>
</feature>
<evidence type="ECO:0000256" key="3">
    <source>
        <dbReference type="ARBA" id="ARBA00022483"/>
    </source>
</evidence>
<dbReference type="Gene3D" id="2.30.29.30">
    <property type="entry name" value="Pleckstrin-homology domain (PH domain)/Phosphotyrosine-binding domain (PTB)"/>
    <property type="match status" value="1"/>
</dbReference>
<keyword evidence="6" id="KW-0653">Protein transport</keyword>
<evidence type="ECO:0000259" key="13">
    <source>
        <dbReference type="PROSITE" id="PS50003"/>
    </source>
</evidence>
<dbReference type="PANTHER" id="PTHR12166">
    <property type="entry name" value="CALCIUM-DEPENDENT SECRETION ACTIVATOR"/>
    <property type="match status" value="1"/>
</dbReference>
<evidence type="ECO:0000259" key="14">
    <source>
        <dbReference type="PROSITE" id="PS50004"/>
    </source>
</evidence>
<evidence type="ECO:0000256" key="5">
    <source>
        <dbReference type="ARBA" id="ARBA00022837"/>
    </source>
</evidence>
<evidence type="ECO:0000256" key="7">
    <source>
        <dbReference type="ARBA" id="ARBA00023018"/>
    </source>
</evidence>
<dbReference type="PANTHER" id="PTHR12166:SF8">
    <property type="entry name" value="CALCIUM-DEPENDENT SECRETION ACTIVATOR"/>
    <property type="match status" value="1"/>
</dbReference>